<proteinExistence type="predicted"/>
<comment type="caution">
    <text evidence="1">The sequence shown here is derived from an EMBL/GenBank/DDBJ whole genome shotgun (WGS) entry which is preliminary data.</text>
</comment>
<reference evidence="1 2" key="1">
    <citation type="submission" date="2023-10" db="EMBL/GenBank/DDBJ databases">
        <title>Virgibacillus halophilus 5B73C genome.</title>
        <authorList>
            <person name="Miliotis G."/>
            <person name="Sengupta P."/>
            <person name="Hameed A."/>
            <person name="Chuvochina M."/>
            <person name="Mcdonagh F."/>
            <person name="Simpson A.C."/>
            <person name="Singh N.K."/>
            <person name="Rekha P.D."/>
            <person name="Raman K."/>
            <person name="Hugenholtz P."/>
            <person name="Venkateswaran K."/>
        </authorList>
    </citation>
    <scope>NUCLEOTIDE SEQUENCE [LARGE SCALE GENOMIC DNA]</scope>
    <source>
        <strain evidence="1 2">5B73C</strain>
    </source>
</reference>
<sequence>MEKKERVYRTGQGIPVSGEYICQSGVRKTFKEDGLFPVCPTSGKETHWEHHDHS</sequence>
<evidence type="ECO:0000313" key="1">
    <source>
        <dbReference type="EMBL" id="MDY0395707.1"/>
    </source>
</evidence>
<organism evidence="1 2">
    <name type="scientific">Tigheibacillus halophilus</name>
    <dbReference type="NCBI Taxonomy" id="361280"/>
    <lineage>
        <taxon>Bacteria</taxon>
        <taxon>Bacillati</taxon>
        <taxon>Bacillota</taxon>
        <taxon>Bacilli</taxon>
        <taxon>Bacillales</taxon>
        <taxon>Bacillaceae</taxon>
        <taxon>Tigheibacillus</taxon>
    </lineage>
</organism>
<name>A0ABU5CAN2_9BACI</name>
<evidence type="ECO:0008006" key="3">
    <source>
        <dbReference type="Google" id="ProtNLM"/>
    </source>
</evidence>
<protein>
    <recommendedName>
        <fullName evidence="3">YjzC-like protein</fullName>
    </recommendedName>
</protein>
<dbReference type="EMBL" id="JAWDIP010000003">
    <property type="protein sequence ID" value="MDY0395707.1"/>
    <property type="molecule type" value="Genomic_DNA"/>
</dbReference>
<evidence type="ECO:0000313" key="2">
    <source>
        <dbReference type="Proteomes" id="UP001281447"/>
    </source>
</evidence>
<accession>A0ABU5CAN2</accession>
<dbReference type="RefSeq" id="WP_390358011.1">
    <property type="nucleotide sequence ID" value="NZ_JBHUIZ010000018.1"/>
</dbReference>
<gene>
    <name evidence="1" type="ORF">RWE15_16390</name>
</gene>
<dbReference type="Proteomes" id="UP001281447">
    <property type="component" value="Unassembled WGS sequence"/>
</dbReference>
<keyword evidence="2" id="KW-1185">Reference proteome</keyword>